<dbReference type="Gene3D" id="3.80.10.10">
    <property type="entry name" value="Ribonuclease Inhibitor"/>
    <property type="match status" value="1"/>
</dbReference>
<name>A0ABC9C074_9POAL</name>
<dbReference type="EMBL" id="OZ075138">
    <property type="protein sequence ID" value="CAL5010847.1"/>
    <property type="molecule type" value="Genomic_DNA"/>
</dbReference>
<dbReference type="SMART" id="SM00256">
    <property type="entry name" value="FBOX"/>
    <property type="match status" value="1"/>
</dbReference>
<dbReference type="Gene3D" id="1.20.1280.50">
    <property type="match status" value="1"/>
</dbReference>
<evidence type="ECO:0000313" key="4">
    <source>
        <dbReference type="Proteomes" id="UP001497457"/>
    </source>
</evidence>
<dbReference type="SMART" id="SM00367">
    <property type="entry name" value="LRR_CC"/>
    <property type="match status" value="4"/>
</dbReference>
<evidence type="ECO:0000313" key="3">
    <source>
        <dbReference type="EMBL" id="CAL5010847.1"/>
    </source>
</evidence>
<dbReference type="InterPro" id="IPR001611">
    <property type="entry name" value="Leu-rich_rpt"/>
</dbReference>
<keyword evidence="4" id="KW-1185">Reference proteome</keyword>
<dbReference type="InterPro" id="IPR006553">
    <property type="entry name" value="Leu-rich_rpt_Cys-con_subtyp"/>
</dbReference>
<dbReference type="PANTHER" id="PTHR38926:SF79">
    <property type="entry name" value="OS08G0195800 PROTEIN"/>
    <property type="match status" value="1"/>
</dbReference>
<feature type="region of interest" description="Disordered" evidence="1">
    <location>
        <begin position="276"/>
        <end position="313"/>
    </location>
</feature>
<dbReference type="SUPFAM" id="SSF81383">
    <property type="entry name" value="F-box domain"/>
    <property type="match status" value="1"/>
</dbReference>
<evidence type="ECO:0000259" key="2">
    <source>
        <dbReference type="PROSITE" id="PS50181"/>
    </source>
</evidence>
<dbReference type="Pfam" id="PF13516">
    <property type="entry name" value="LRR_6"/>
    <property type="match status" value="1"/>
</dbReference>
<dbReference type="InterPro" id="IPR032675">
    <property type="entry name" value="LRR_dom_sf"/>
</dbReference>
<dbReference type="Proteomes" id="UP001497457">
    <property type="component" value="Chromosome 28b"/>
</dbReference>
<dbReference type="AlphaFoldDB" id="A0ABC9C074"/>
<dbReference type="PANTHER" id="PTHR38926">
    <property type="entry name" value="F-BOX DOMAIN CONTAINING PROTEIN, EXPRESSED"/>
    <property type="match status" value="1"/>
</dbReference>
<dbReference type="SUPFAM" id="SSF52047">
    <property type="entry name" value="RNI-like"/>
    <property type="match status" value="1"/>
</dbReference>
<dbReference type="InterPro" id="IPR036047">
    <property type="entry name" value="F-box-like_dom_sf"/>
</dbReference>
<proteinExistence type="predicted"/>
<protein>
    <recommendedName>
        <fullName evidence="2">F-box domain-containing protein</fullName>
    </recommendedName>
</protein>
<feature type="domain" description="F-box" evidence="2">
    <location>
        <begin position="25"/>
        <end position="73"/>
    </location>
</feature>
<sequence length="313" mass="35637">MPPSTRRSDGHQRRCRGLRRRQAERDWADGLPVDALLEILRRLDHVDVLISACAVCRSWRHVGRDEPSLWRRISLLGSGRGWASLGSGRCAMAFTAVHRSVGQCEVFCGRDAGNNAFLHYLSEQAPCLKSLRLISCRRITNRGLKAAVKKLPQLEELEISLCDNIRGSTMFKVVGKACPQLKRFRLSKECFSFSYIDKRKLNWDANGIANMHELNSLQLFGNRLTNKGLETILDNCPKLESLDIRHCFNVNMDKALLTKCAGIRTLRLPNDPTDYNLQVKSPRRPTRGTRFWERSSSESDWNTDVSDSEDSDF</sequence>
<organism evidence="3 4">
    <name type="scientific">Urochloa decumbens</name>
    <dbReference type="NCBI Taxonomy" id="240449"/>
    <lineage>
        <taxon>Eukaryota</taxon>
        <taxon>Viridiplantae</taxon>
        <taxon>Streptophyta</taxon>
        <taxon>Embryophyta</taxon>
        <taxon>Tracheophyta</taxon>
        <taxon>Spermatophyta</taxon>
        <taxon>Magnoliopsida</taxon>
        <taxon>Liliopsida</taxon>
        <taxon>Poales</taxon>
        <taxon>Poaceae</taxon>
        <taxon>PACMAD clade</taxon>
        <taxon>Panicoideae</taxon>
        <taxon>Panicodae</taxon>
        <taxon>Paniceae</taxon>
        <taxon>Melinidinae</taxon>
        <taxon>Urochloa</taxon>
    </lineage>
</organism>
<reference evidence="3" key="1">
    <citation type="submission" date="2024-10" db="EMBL/GenBank/DDBJ databases">
        <authorList>
            <person name="Ryan C."/>
        </authorList>
    </citation>
    <scope>NUCLEOTIDE SEQUENCE [LARGE SCALE GENOMIC DNA]</scope>
</reference>
<accession>A0ABC9C074</accession>
<gene>
    <name evidence="3" type="ORF">URODEC1_LOCUS70179</name>
</gene>
<dbReference type="Pfam" id="PF12937">
    <property type="entry name" value="F-box-like"/>
    <property type="match status" value="1"/>
</dbReference>
<evidence type="ECO:0000256" key="1">
    <source>
        <dbReference type="SAM" id="MobiDB-lite"/>
    </source>
</evidence>
<dbReference type="InterPro" id="IPR001810">
    <property type="entry name" value="F-box_dom"/>
</dbReference>
<dbReference type="PROSITE" id="PS50181">
    <property type="entry name" value="FBOX"/>
    <property type="match status" value="1"/>
</dbReference>